<sequence>MEDYLIDTSEECEVFQIEPEIVIALNAGEDEIKIDVNLSKPKKPQIESEENQPLVLVQPPTLPCTLGKPYKVVEVGERL</sequence>
<name>A0AAP0NRU3_9MAGN</name>
<organism evidence="1 2">
    <name type="scientific">Stephania yunnanensis</name>
    <dbReference type="NCBI Taxonomy" id="152371"/>
    <lineage>
        <taxon>Eukaryota</taxon>
        <taxon>Viridiplantae</taxon>
        <taxon>Streptophyta</taxon>
        <taxon>Embryophyta</taxon>
        <taxon>Tracheophyta</taxon>
        <taxon>Spermatophyta</taxon>
        <taxon>Magnoliopsida</taxon>
        <taxon>Ranunculales</taxon>
        <taxon>Menispermaceae</taxon>
        <taxon>Menispermoideae</taxon>
        <taxon>Cissampelideae</taxon>
        <taxon>Stephania</taxon>
    </lineage>
</organism>
<proteinExistence type="predicted"/>
<evidence type="ECO:0000313" key="2">
    <source>
        <dbReference type="Proteomes" id="UP001420932"/>
    </source>
</evidence>
<dbReference type="Proteomes" id="UP001420932">
    <property type="component" value="Unassembled WGS sequence"/>
</dbReference>
<dbReference type="EMBL" id="JBBNAF010000009">
    <property type="protein sequence ID" value="KAK9114101.1"/>
    <property type="molecule type" value="Genomic_DNA"/>
</dbReference>
<protein>
    <submittedName>
        <fullName evidence="1">Uncharacterized protein</fullName>
    </submittedName>
</protein>
<keyword evidence="2" id="KW-1185">Reference proteome</keyword>
<accession>A0AAP0NRU3</accession>
<evidence type="ECO:0000313" key="1">
    <source>
        <dbReference type="EMBL" id="KAK9114101.1"/>
    </source>
</evidence>
<dbReference type="AlphaFoldDB" id="A0AAP0NRU3"/>
<comment type="caution">
    <text evidence="1">The sequence shown here is derived from an EMBL/GenBank/DDBJ whole genome shotgun (WGS) entry which is preliminary data.</text>
</comment>
<reference evidence="1 2" key="1">
    <citation type="submission" date="2024-01" db="EMBL/GenBank/DDBJ databases">
        <title>Genome assemblies of Stephania.</title>
        <authorList>
            <person name="Yang L."/>
        </authorList>
    </citation>
    <scope>NUCLEOTIDE SEQUENCE [LARGE SCALE GENOMIC DNA]</scope>
    <source>
        <strain evidence="1">YNDBR</strain>
        <tissue evidence="1">Leaf</tissue>
    </source>
</reference>
<gene>
    <name evidence="1" type="ORF">Syun_020898</name>
</gene>